<evidence type="ECO:0000313" key="13">
    <source>
        <dbReference type="Proteomes" id="UP000005868"/>
    </source>
</evidence>
<evidence type="ECO:0000313" key="12">
    <source>
        <dbReference type="EMBL" id="AER66825.1"/>
    </source>
</evidence>
<protein>
    <recommendedName>
        <fullName evidence="7">Orotidine 5'-phosphate decarboxylase</fullName>
        <ecNumber evidence="7">4.1.1.23</ecNumber>
    </recommendedName>
    <alternativeName>
        <fullName evidence="7">OMP decarboxylase</fullName>
        <shortName evidence="7">OMPDCase</shortName>
        <shortName evidence="7">OMPdecase</shortName>
    </alternativeName>
</protein>
<evidence type="ECO:0000256" key="5">
    <source>
        <dbReference type="ARBA" id="ARBA00023239"/>
    </source>
</evidence>
<evidence type="ECO:0000256" key="7">
    <source>
        <dbReference type="HAMAP-Rule" id="MF_01200"/>
    </source>
</evidence>
<dbReference type="Pfam" id="PF00215">
    <property type="entry name" value="OMPdecase"/>
    <property type="match status" value="1"/>
</dbReference>
<comment type="similarity">
    <text evidence="7">Belongs to the OMP decarboxylase family. Type 1 subfamily.</text>
</comment>
<dbReference type="InterPro" id="IPR001754">
    <property type="entry name" value="OMPdeCOase_dom"/>
</dbReference>
<reference evidence="13" key="1">
    <citation type="submission" date="2011-10" db="EMBL/GenBank/DDBJ databases">
        <title>The complete genome of chromosome of Thermovirga lienii DSM 17291.</title>
        <authorList>
            <consortium name="US DOE Joint Genome Institute (JGI-PGF)"/>
            <person name="Lucas S."/>
            <person name="Copeland A."/>
            <person name="Lapidus A."/>
            <person name="Glavina del Rio T."/>
            <person name="Dalin E."/>
            <person name="Tice H."/>
            <person name="Bruce D."/>
            <person name="Goodwin L."/>
            <person name="Pitluck S."/>
            <person name="Peters L."/>
            <person name="Mikhailova N."/>
            <person name="Saunders E."/>
            <person name="Kyrpides N."/>
            <person name="Mavromatis K."/>
            <person name="Ivanova N."/>
            <person name="Last F.I."/>
            <person name="Brettin T."/>
            <person name="Detter J.C."/>
            <person name="Han C."/>
            <person name="Larimer F."/>
            <person name="Land M."/>
            <person name="Hauser L."/>
            <person name="Markowitz V."/>
            <person name="Cheng J.-F."/>
            <person name="Hugenholtz P."/>
            <person name="Woyke T."/>
            <person name="Wu D."/>
            <person name="Spring S."/>
            <person name="Schroeder M."/>
            <person name="Brambilla E.-M."/>
            <person name="Klenk H.-P."/>
            <person name="Eisen J.A."/>
        </authorList>
    </citation>
    <scope>NUCLEOTIDE SEQUENCE [LARGE SCALE GENOMIC DNA]</scope>
    <source>
        <strain evidence="13">ATCC BAA-1197 / DSM 17291 / Cas60314</strain>
    </source>
</reference>
<dbReference type="SMART" id="SM00934">
    <property type="entry name" value="OMPdecase"/>
    <property type="match status" value="1"/>
</dbReference>
<dbReference type="InterPro" id="IPR011060">
    <property type="entry name" value="RibuloseP-bd_barrel"/>
</dbReference>
<dbReference type="PROSITE" id="PS00156">
    <property type="entry name" value="OMPDECASE"/>
    <property type="match status" value="1"/>
</dbReference>
<keyword evidence="5 7" id="KW-0456">Lyase</keyword>
<dbReference type="PANTHER" id="PTHR32119:SF2">
    <property type="entry name" value="OROTIDINE 5'-PHOSPHATE DECARBOXYLASE"/>
    <property type="match status" value="1"/>
</dbReference>
<sequence>MRDRKTELILALDLDSPEEAREFLTKNCSNLKYIKIGPKLFIKGGKDFLSFVIGEGWDVFLDVKLHDIPNTVKGAVEAASELGLWALTLHAAGGIKMMEDAFRARGSKEKPLLFGVTVLTSMDESTLQEVTPGCSIKESLVARAKACLAAKMDGIVCSTKDLHLFSGKEYENLLKVVPGIRPKDFVNKDDQKRVATPAEAARSGADYIVVGRPILLSHDPKEVINNILEDLENE</sequence>
<evidence type="ECO:0000259" key="11">
    <source>
        <dbReference type="SMART" id="SM00934"/>
    </source>
</evidence>
<feature type="binding site" evidence="7 9">
    <location>
        <position position="120"/>
    </location>
    <ligand>
        <name>substrate</name>
    </ligand>
</feature>
<organism evidence="12 13">
    <name type="scientific">Thermovirga lienii (strain ATCC BAA-1197 / DSM 17291 / Cas60314)</name>
    <dbReference type="NCBI Taxonomy" id="580340"/>
    <lineage>
        <taxon>Bacteria</taxon>
        <taxon>Thermotogati</taxon>
        <taxon>Synergistota</taxon>
        <taxon>Synergistia</taxon>
        <taxon>Synergistales</taxon>
        <taxon>Thermovirgaceae</taxon>
        <taxon>Thermovirga</taxon>
    </lineage>
</organism>
<dbReference type="GO" id="GO:0004590">
    <property type="term" value="F:orotidine-5'-phosphate decarboxylase activity"/>
    <property type="evidence" value="ECO:0007669"/>
    <property type="project" value="UniProtKB-UniRule"/>
</dbReference>
<dbReference type="NCBIfam" id="NF001273">
    <property type="entry name" value="PRK00230.1"/>
    <property type="match status" value="1"/>
</dbReference>
<comment type="function">
    <text evidence="1 7">Catalyzes the decarboxylation of orotidine 5'-monophosphate (OMP) to uridine 5'-monophosphate (UMP).</text>
</comment>
<dbReference type="GO" id="GO:0005829">
    <property type="term" value="C:cytosol"/>
    <property type="evidence" value="ECO:0007669"/>
    <property type="project" value="TreeGrafter"/>
</dbReference>
<name>G7VAC5_THELD</name>
<dbReference type="Proteomes" id="UP000005868">
    <property type="component" value="Chromosome"/>
</dbReference>
<feature type="binding site" evidence="7 9">
    <location>
        <position position="211"/>
    </location>
    <ligand>
        <name>substrate</name>
    </ligand>
</feature>
<dbReference type="KEGG" id="tli:Tlie_1092"/>
<evidence type="ECO:0000256" key="4">
    <source>
        <dbReference type="ARBA" id="ARBA00022975"/>
    </source>
</evidence>
<dbReference type="InterPro" id="IPR047596">
    <property type="entry name" value="OMPdecase_bac"/>
</dbReference>
<dbReference type="GO" id="GO:0006207">
    <property type="term" value="P:'de novo' pyrimidine nucleobase biosynthetic process"/>
    <property type="evidence" value="ECO:0007669"/>
    <property type="project" value="InterPro"/>
</dbReference>
<feature type="active site" description="Proton donor" evidence="7">
    <location>
        <position position="64"/>
    </location>
</feature>
<gene>
    <name evidence="7" type="primary">pyrF</name>
    <name evidence="12" type="ordered locus">Tlie_1092</name>
</gene>
<dbReference type="HOGENOM" id="CLU_067069_0_0_0"/>
<feature type="domain" description="Orotidine 5'-phosphate decarboxylase" evidence="11">
    <location>
        <begin position="7"/>
        <end position="227"/>
    </location>
</feature>
<dbReference type="GO" id="GO:0044205">
    <property type="term" value="P:'de novo' UMP biosynthetic process"/>
    <property type="evidence" value="ECO:0007669"/>
    <property type="project" value="UniProtKB-UniRule"/>
</dbReference>
<feature type="active site" description="For OMPdecase activity" evidence="8">
    <location>
        <position position="64"/>
    </location>
</feature>
<dbReference type="Gene3D" id="3.20.20.70">
    <property type="entry name" value="Aldolase class I"/>
    <property type="match status" value="1"/>
</dbReference>
<evidence type="ECO:0000256" key="2">
    <source>
        <dbReference type="ARBA" id="ARBA00004861"/>
    </source>
</evidence>
<dbReference type="PANTHER" id="PTHR32119">
    <property type="entry name" value="OROTIDINE 5'-PHOSPHATE DECARBOXYLASE"/>
    <property type="match status" value="1"/>
</dbReference>
<feature type="binding site" evidence="7 9">
    <location>
        <position position="212"/>
    </location>
    <ligand>
        <name>substrate</name>
    </ligand>
</feature>
<dbReference type="eggNOG" id="COG0284">
    <property type="taxonomic scope" value="Bacteria"/>
</dbReference>
<dbReference type="UniPathway" id="UPA00070">
    <property type="reaction ID" value="UER00120"/>
</dbReference>
<dbReference type="SUPFAM" id="SSF51366">
    <property type="entry name" value="Ribulose-phoshate binding barrel"/>
    <property type="match status" value="1"/>
</dbReference>
<dbReference type="NCBIfam" id="TIGR01740">
    <property type="entry name" value="pyrF"/>
    <property type="match status" value="1"/>
</dbReference>
<dbReference type="InterPro" id="IPR013785">
    <property type="entry name" value="Aldolase_TIM"/>
</dbReference>
<evidence type="ECO:0000256" key="8">
    <source>
        <dbReference type="PIRSR" id="PIRSR614732-1"/>
    </source>
</evidence>
<feature type="binding site" evidence="7">
    <location>
        <begin position="62"/>
        <end position="71"/>
    </location>
    <ligand>
        <name>substrate</name>
    </ligand>
</feature>
<dbReference type="CDD" id="cd04725">
    <property type="entry name" value="OMP_decarboxylase_like"/>
    <property type="match status" value="1"/>
</dbReference>
<dbReference type="EC" id="4.1.1.23" evidence="7"/>
<comment type="pathway">
    <text evidence="2 7 10">Pyrimidine metabolism; UMP biosynthesis via de novo pathway; UMP from orotate: step 2/2.</text>
</comment>
<comment type="catalytic activity">
    <reaction evidence="6 7 10">
        <text>orotidine 5'-phosphate + H(+) = UMP + CO2</text>
        <dbReference type="Rhea" id="RHEA:11596"/>
        <dbReference type="ChEBI" id="CHEBI:15378"/>
        <dbReference type="ChEBI" id="CHEBI:16526"/>
        <dbReference type="ChEBI" id="CHEBI:57538"/>
        <dbReference type="ChEBI" id="CHEBI:57865"/>
        <dbReference type="EC" id="4.1.1.23"/>
    </reaction>
</comment>
<dbReference type="AlphaFoldDB" id="G7VAC5"/>
<keyword evidence="4 7" id="KW-0665">Pyrimidine biosynthesis</keyword>
<evidence type="ECO:0000256" key="6">
    <source>
        <dbReference type="ARBA" id="ARBA00049157"/>
    </source>
</evidence>
<comment type="subunit">
    <text evidence="7">Homodimer.</text>
</comment>
<evidence type="ECO:0000256" key="9">
    <source>
        <dbReference type="PIRSR" id="PIRSR614732-2"/>
    </source>
</evidence>
<feature type="active site" description="For OMPdecase activity" evidence="8">
    <location>
        <position position="62"/>
    </location>
</feature>
<evidence type="ECO:0000256" key="1">
    <source>
        <dbReference type="ARBA" id="ARBA00002356"/>
    </source>
</evidence>
<proteinExistence type="inferred from homology"/>
<dbReference type="InterPro" id="IPR014732">
    <property type="entry name" value="OMPdecase"/>
</dbReference>
<feature type="binding site" evidence="7 9">
    <location>
        <position position="35"/>
    </location>
    <ligand>
        <name>substrate</name>
    </ligand>
</feature>
<evidence type="ECO:0000256" key="3">
    <source>
        <dbReference type="ARBA" id="ARBA00022793"/>
    </source>
</evidence>
<dbReference type="HAMAP" id="MF_01200_B">
    <property type="entry name" value="OMPdecase_type1_B"/>
    <property type="match status" value="1"/>
</dbReference>
<reference evidence="12 13" key="2">
    <citation type="journal article" date="2012" name="Stand. Genomic Sci.">
        <title>Genome sequence of the moderately thermophilic, amino-acid-degrading and sulfur-reducing bacterium Thermovirga lienii type strain (Cas60314(T)).</title>
        <authorList>
            <person name="Goker M."/>
            <person name="Saunders E."/>
            <person name="Lapidus A."/>
            <person name="Nolan M."/>
            <person name="Lucas S."/>
            <person name="Hammon N."/>
            <person name="Deshpande S."/>
            <person name="Cheng J.F."/>
            <person name="Han C."/>
            <person name="Tapia R."/>
            <person name="Goodwin L.A."/>
            <person name="Pitluck S."/>
            <person name="Liolios K."/>
            <person name="Mavromatis K."/>
            <person name="Pagani I."/>
            <person name="Ivanova N."/>
            <person name="Mikhailova N."/>
            <person name="Pati A."/>
            <person name="Chen A."/>
            <person name="Palaniappan K."/>
            <person name="Land M."/>
            <person name="Chang Y.J."/>
            <person name="Jeffries C.D."/>
            <person name="Brambilla E.M."/>
            <person name="Rohde M."/>
            <person name="Spring S."/>
            <person name="Detter J.C."/>
            <person name="Woyke T."/>
            <person name="Bristow J."/>
            <person name="Eisen J.A."/>
            <person name="Markowitz V."/>
            <person name="Hugenholtz P."/>
            <person name="Kyrpides N.C."/>
            <person name="Klenk H.P."/>
        </authorList>
    </citation>
    <scope>NUCLEOTIDE SEQUENCE [LARGE SCALE GENOMIC DNA]</scope>
    <source>
        <strain evidence="13">ATCC BAA-1197 / DSM 17291 / Cas60314</strain>
    </source>
</reference>
<keyword evidence="13" id="KW-1185">Reference proteome</keyword>
<evidence type="ECO:0000256" key="10">
    <source>
        <dbReference type="RuleBase" id="RU000512"/>
    </source>
</evidence>
<dbReference type="EMBL" id="CP003096">
    <property type="protein sequence ID" value="AER66825.1"/>
    <property type="molecule type" value="Genomic_DNA"/>
</dbReference>
<feature type="binding site" evidence="7 9">
    <location>
        <position position="13"/>
    </location>
    <ligand>
        <name>substrate</name>
    </ligand>
</feature>
<accession>G7VAC5</accession>
<feature type="binding site" evidence="7 9">
    <location>
        <position position="191"/>
    </location>
    <ligand>
        <name>substrate</name>
    </ligand>
</feature>
<dbReference type="InterPro" id="IPR018089">
    <property type="entry name" value="OMPdecase_AS"/>
</dbReference>
<feature type="binding site" evidence="7 9">
    <location>
        <position position="181"/>
    </location>
    <ligand>
        <name>substrate</name>
    </ligand>
</feature>
<feature type="active site" description="For OMPdecase activity" evidence="8">
    <location>
        <position position="67"/>
    </location>
</feature>
<dbReference type="OrthoDB" id="9806203at2"/>
<dbReference type="STRING" id="580340.Tlie_1092"/>
<keyword evidence="3 7" id="KW-0210">Decarboxylase</keyword>